<dbReference type="AntiFam" id="ANF00020">
    <property type="entry name" value="tRNA translation"/>
</dbReference>
<dbReference type="EMBL" id="ABEE02000014">
    <property type="protein sequence ID" value="EDP24652.1"/>
    <property type="molecule type" value="Genomic_DNA"/>
</dbReference>
<dbReference type="AlphaFoldDB" id="A8SIF5"/>
<comment type="caution">
    <text evidence="1">The sequence shown here is derived from an EMBL/GenBank/DDBJ whole genome shotgun (WGS) entry which is preliminary data.</text>
</comment>
<gene>
    <name evidence="1" type="ORF">PEPMIC_00091</name>
</gene>
<proteinExistence type="predicted"/>
<accession>A8SIF5</accession>
<protein>
    <submittedName>
        <fullName evidence="1">Uncharacterized protein</fullName>
    </submittedName>
</protein>
<reference evidence="1 2" key="2">
    <citation type="submission" date="2007-09" db="EMBL/GenBank/DDBJ databases">
        <authorList>
            <person name="Fulton L."/>
            <person name="Clifton S."/>
            <person name="Fulton B."/>
            <person name="Xu J."/>
            <person name="Minx P."/>
            <person name="Pepin K.H."/>
            <person name="Johnson M."/>
            <person name="Thiruvilangam P."/>
            <person name="Bhonagiri V."/>
            <person name="Nash W.E."/>
            <person name="Mardis E.R."/>
            <person name="Wilson R.K."/>
        </authorList>
    </citation>
    <scope>NUCLEOTIDE SEQUENCE [LARGE SCALE GENOMIC DNA]</scope>
    <source>
        <strain evidence="1 2">ATCC 33270</strain>
    </source>
</reference>
<organism evidence="1 2">
    <name type="scientific">Parvimonas micra ATCC 33270</name>
    <dbReference type="NCBI Taxonomy" id="411465"/>
    <lineage>
        <taxon>Bacteria</taxon>
        <taxon>Bacillati</taxon>
        <taxon>Bacillota</taxon>
        <taxon>Tissierellia</taxon>
        <taxon>Tissierellales</taxon>
        <taxon>Peptoniphilaceae</taxon>
        <taxon>Parvimonas</taxon>
    </lineage>
</organism>
<sequence length="44" mass="5076">MEESGFEPLKAQLTDLQSVPFGHSGTPPYNLQKVDWSWWEDLNP</sequence>
<name>A8SIF5_9FIRM</name>
<evidence type="ECO:0000313" key="1">
    <source>
        <dbReference type="EMBL" id="EDP24652.1"/>
    </source>
</evidence>
<dbReference type="Proteomes" id="UP000003162">
    <property type="component" value="Unassembled WGS sequence"/>
</dbReference>
<evidence type="ECO:0000313" key="2">
    <source>
        <dbReference type="Proteomes" id="UP000003162"/>
    </source>
</evidence>
<reference evidence="1 2" key="1">
    <citation type="submission" date="2007-09" db="EMBL/GenBank/DDBJ databases">
        <title>Draft genome sequence of Peptostreptococcus micros (ATCC 33270).</title>
        <authorList>
            <person name="Sudarsanam P."/>
            <person name="Ley R."/>
            <person name="Guruge J."/>
            <person name="Turnbaugh P.J."/>
            <person name="Mahowald M."/>
            <person name="Liep D."/>
            <person name="Gordon J."/>
        </authorList>
    </citation>
    <scope>NUCLEOTIDE SEQUENCE [LARGE SCALE GENOMIC DNA]</scope>
    <source>
        <strain evidence="1 2">ATCC 33270</strain>
    </source>
</reference>
<dbReference type="HOGENOM" id="CLU_3219728_0_0_9"/>